<keyword evidence="8 16" id="KW-0418">Kinase</keyword>
<dbReference type="InterPro" id="IPR036890">
    <property type="entry name" value="HATPase_C_sf"/>
</dbReference>
<keyword evidence="9" id="KW-0067">ATP-binding</keyword>
<evidence type="ECO:0000259" key="15">
    <source>
        <dbReference type="PROSITE" id="PS50885"/>
    </source>
</evidence>
<dbReference type="Gene3D" id="6.10.340.10">
    <property type="match status" value="1"/>
</dbReference>
<dbReference type="InterPro" id="IPR003594">
    <property type="entry name" value="HATPase_dom"/>
</dbReference>
<dbReference type="PANTHER" id="PTHR34220">
    <property type="entry name" value="SENSOR HISTIDINE KINASE YPDA"/>
    <property type="match status" value="1"/>
</dbReference>
<dbReference type="PROSITE" id="PS50109">
    <property type="entry name" value="HIS_KIN"/>
    <property type="match status" value="1"/>
</dbReference>
<keyword evidence="4" id="KW-1003">Cell membrane</keyword>
<dbReference type="SMART" id="SM00304">
    <property type="entry name" value="HAMP"/>
    <property type="match status" value="1"/>
</dbReference>
<dbReference type="PROSITE" id="PS50885">
    <property type="entry name" value="HAMP"/>
    <property type="match status" value="1"/>
</dbReference>
<dbReference type="Pfam" id="PF02518">
    <property type="entry name" value="HATPase_c"/>
    <property type="match status" value="1"/>
</dbReference>
<evidence type="ECO:0000256" key="10">
    <source>
        <dbReference type="ARBA" id="ARBA00023012"/>
    </source>
</evidence>
<dbReference type="InterPro" id="IPR003660">
    <property type="entry name" value="HAMP_dom"/>
</dbReference>
<evidence type="ECO:0000256" key="6">
    <source>
        <dbReference type="ARBA" id="ARBA00022679"/>
    </source>
</evidence>
<evidence type="ECO:0000256" key="12">
    <source>
        <dbReference type="SAM" id="Coils"/>
    </source>
</evidence>
<organism evidence="16 17">
    <name type="scientific">Cohnella silvisoli</name>
    <dbReference type="NCBI Taxonomy" id="2873699"/>
    <lineage>
        <taxon>Bacteria</taxon>
        <taxon>Bacillati</taxon>
        <taxon>Bacillota</taxon>
        <taxon>Bacilli</taxon>
        <taxon>Bacillales</taxon>
        <taxon>Paenibacillaceae</taxon>
        <taxon>Cohnella</taxon>
    </lineage>
</organism>
<keyword evidence="13" id="KW-1133">Transmembrane helix</keyword>
<dbReference type="Gene3D" id="3.30.565.10">
    <property type="entry name" value="Histidine kinase-like ATPase, C-terminal domain"/>
    <property type="match status" value="1"/>
</dbReference>
<comment type="subcellular location">
    <subcellularLocation>
        <location evidence="2">Cell membrane</location>
        <topology evidence="2">Multi-pass membrane protein</topology>
    </subcellularLocation>
</comment>
<evidence type="ECO:0000256" key="11">
    <source>
        <dbReference type="ARBA" id="ARBA00023136"/>
    </source>
</evidence>
<dbReference type="SMART" id="SM00387">
    <property type="entry name" value="HATPase_c"/>
    <property type="match status" value="1"/>
</dbReference>
<dbReference type="CDD" id="cd06225">
    <property type="entry name" value="HAMP"/>
    <property type="match status" value="1"/>
</dbReference>
<keyword evidence="5" id="KW-0597">Phosphoprotein</keyword>
<dbReference type="RefSeq" id="WP_232186503.1">
    <property type="nucleotide sequence ID" value="NZ_JAIOAP010000008.1"/>
</dbReference>
<comment type="caution">
    <text evidence="16">The sequence shown here is derived from an EMBL/GenBank/DDBJ whole genome shotgun (WGS) entry which is preliminary data.</text>
</comment>
<name>A0ABV1KX23_9BACL</name>
<reference evidence="16 17" key="1">
    <citation type="journal article" date="2023" name="Genome Announc.">
        <title>Pan-Genome Analyses of the Genus Cohnella and Proposal of the Novel Species Cohnella silvisoli sp. nov., Isolated from Forest Soil.</title>
        <authorList>
            <person name="Wang C."/>
            <person name="Mao L."/>
            <person name="Bao G."/>
            <person name="Zhu H."/>
        </authorList>
    </citation>
    <scope>NUCLEOTIDE SEQUENCE [LARGE SCALE GENOMIC DNA]</scope>
    <source>
        <strain evidence="16 17">NL03-T5-1</strain>
    </source>
</reference>
<proteinExistence type="predicted"/>
<evidence type="ECO:0000256" key="8">
    <source>
        <dbReference type="ARBA" id="ARBA00022777"/>
    </source>
</evidence>
<feature type="transmembrane region" description="Helical" evidence="13">
    <location>
        <begin position="302"/>
        <end position="322"/>
    </location>
</feature>
<dbReference type="Proteomes" id="UP001493487">
    <property type="component" value="Unassembled WGS sequence"/>
</dbReference>
<dbReference type="EMBL" id="JASKHM010000009">
    <property type="protein sequence ID" value="MEQ4484136.1"/>
    <property type="molecule type" value="Genomic_DNA"/>
</dbReference>
<evidence type="ECO:0000313" key="16">
    <source>
        <dbReference type="EMBL" id="MEQ4484136.1"/>
    </source>
</evidence>
<protein>
    <recommendedName>
        <fullName evidence="3">histidine kinase</fullName>
        <ecNumber evidence="3">2.7.13.3</ecNumber>
    </recommendedName>
</protein>
<evidence type="ECO:0000256" key="9">
    <source>
        <dbReference type="ARBA" id="ARBA00022840"/>
    </source>
</evidence>
<dbReference type="GO" id="GO:0004673">
    <property type="term" value="F:protein histidine kinase activity"/>
    <property type="evidence" value="ECO:0007669"/>
    <property type="project" value="UniProtKB-EC"/>
</dbReference>
<dbReference type="SUPFAM" id="SSF158472">
    <property type="entry name" value="HAMP domain-like"/>
    <property type="match status" value="1"/>
</dbReference>
<evidence type="ECO:0000256" key="3">
    <source>
        <dbReference type="ARBA" id="ARBA00012438"/>
    </source>
</evidence>
<keyword evidence="12" id="KW-0175">Coiled coil</keyword>
<evidence type="ECO:0000256" key="13">
    <source>
        <dbReference type="SAM" id="Phobius"/>
    </source>
</evidence>
<keyword evidence="13" id="KW-0812">Transmembrane</keyword>
<sequence>MRFKKWLNYKNMLIRKKIIIVIIPLIILPLLVVIYTSNYVLTKMATQRAKENIASESRLIVNRIQNIFNNGELCSRMFTQQINIAFKEQEIDFDNPISMMALNNQIISIIDFNLRAFKDIESISFIDTHSNLYVSDQKLKNNAVEALQSPMVKELKVLGVPESKWFPIQFRSYLVTNPNASVLTIGKRIVNINTQDTLGILIMNIKEAMISSFFPGEGESELQGYSVVNTKGTIISSQNKAILFKGISDPKLLAHIHSSTDEQSIFINSNLVTLKKINEMDWTLLHEISLKELAKGRYENSLLILVVGVVCTVIAIIGSLLISKQIAHPIIKLTKVVKHIREGNLNMTSDIRSSDEIGILSSVFNEMILKVKELLDKVKKEQRQKREYELALIQSQIKPHFFYNTLDLIFVQCEMGQAKEAANTTKALADFYKVSLSKGKEMITIREELKNAVDYLYIQQMLYSDIIDFKIDVTEEIMHYCIMKLTIQPLVENSIYHGLKPRMSRGVILIRGYLEVNKIIIEISDNGVGISEEKLQQLMKGKEATDSSTSFGLMSVNERLKLQFGDEFGINIESEVGIGTRIKISLPRTDEVIYDI</sequence>
<keyword evidence="7" id="KW-0547">Nucleotide-binding</keyword>
<keyword evidence="17" id="KW-1185">Reference proteome</keyword>
<feature type="transmembrane region" description="Helical" evidence="13">
    <location>
        <begin position="20"/>
        <end position="41"/>
    </location>
</feature>
<evidence type="ECO:0000256" key="7">
    <source>
        <dbReference type="ARBA" id="ARBA00022741"/>
    </source>
</evidence>
<keyword evidence="11 13" id="KW-0472">Membrane</keyword>
<dbReference type="InterPro" id="IPR005467">
    <property type="entry name" value="His_kinase_dom"/>
</dbReference>
<evidence type="ECO:0000313" key="17">
    <source>
        <dbReference type="Proteomes" id="UP001493487"/>
    </source>
</evidence>
<dbReference type="InterPro" id="IPR050640">
    <property type="entry name" value="Bact_2-comp_sensor_kinase"/>
</dbReference>
<dbReference type="Pfam" id="PF06580">
    <property type="entry name" value="His_kinase"/>
    <property type="match status" value="1"/>
</dbReference>
<dbReference type="PANTHER" id="PTHR34220:SF7">
    <property type="entry name" value="SENSOR HISTIDINE KINASE YPDA"/>
    <property type="match status" value="1"/>
</dbReference>
<evidence type="ECO:0000256" key="2">
    <source>
        <dbReference type="ARBA" id="ARBA00004651"/>
    </source>
</evidence>
<dbReference type="InterPro" id="IPR010559">
    <property type="entry name" value="Sig_transdc_His_kin_internal"/>
</dbReference>
<dbReference type="Pfam" id="PF00672">
    <property type="entry name" value="HAMP"/>
    <property type="match status" value="1"/>
</dbReference>
<gene>
    <name evidence="16" type="ORF">QJS35_17200</name>
</gene>
<dbReference type="InterPro" id="IPR004358">
    <property type="entry name" value="Sig_transdc_His_kin-like_C"/>
</dbReference>
<evidence type="ECO:0000259" key="14">
    <source>
        <dbReference type="PROSITE" id="PS50109"/>
    </source>
</evidence>
<evidence type="ECO:0000256" key="1">
    <source>
        <dbReference type="ARBA" id="ARBA00000085"/>
    </source>
</evidence>
<feature type="domain" description="Histidine kinase" evidence="14">
    <location>
        <begin position="483"/>
        <end position="590"/>
    </location>
</feature>
<feature type="domain" description="HAMP" evidence="15">
    <location>
        <begin position="324"/>
        <end position="376"/>
    </location>
</feature>
<dbReference type="PRINTS" id="PR00344">
    <property type="entry name" value="BCTRLSENSOR"/>
</dbReference>
<evidence type="ECO:0000256" key="5">
    <source>
        <dbReference type="ARBA" id="ARBA00022553"/>
    </source>
</evidence>
<comment type="catalytic activity">
    <reaction evidence="1">
        <text>ATP + protein L-histidine = ADP + protein N-phospho-L-histidine.</text>
        <dbReference type="EC" id="2.7.13.3"/>
    </reaction>
</comment>
<accession>A0ABV1KX23</accession>
<keyword evidence="10" id="KW-0902">Two-component regulatory system</keyword>
<feature type="coiled-coil region" evidence="12">
    <location>
        <begin position="364"/>
        <end position="391"/>
    </location>
</feature>
<dbReference type="SUPFAM" id="SSF55874">
    <property type="entry name" value="ATPase domain of HSP90 chaperone/DNA topoisomerase II/histidine kinase"/>
    <property type="match status" value="1"/>
</dbReference>
<evidence type="ECO:0000256" key="4">
    <source>
        <dbReference type="ARBA" id="ARBA00022475"/>
    </source>
</evidence>
<dbReference type="EC" id="2.7.13.3" evidence="3"/>
<keyword evidence="6 16" id="KW-0808">Transferase</keyword>